<dbReference type="SUPFAM" id="SSF55718">
    <property type="entry name" value="SCP-like"/>
    <property type="match status" value="1"/>
</dbReference>
<accession>A0ABN2DWY9</accession>
<dbReference type="InterPro" id="IPR036527">
    <property type="entry name" value="SCP2_sterol-bd_dom_sf"/>
</dbReference>
<sequence>MASTAPNTATPTVIPASVISSAWCLGVSIPTSLPLSRPIIADERGVTANCRVRWHVVEMPVPFQQALQRYDNGTADRADLKLLTKELLKILVAKAPGHAVEVRVPPYGAVQCIEGPRHTRGTPGAVIELPPDLWISVALGRTTWAEAGTTGKLRASGERTDLSALLPLTA</sequence>
<dbReference type="Proteomes" id="UP001501705">
    <property type="component" value="Unassembled WGS sequence"/>
</dbReference>
<dbReference type="InterPro" id="IPR041629">
    <property type="entry name" value="SCP_3"/>
</dbReference>
<evidence type="ECO:0000259" key="1">
    <source>
        <dbReference type="Pfam" id="PF17844"/>
    </source>
</evidence>
<protein>
    <recommendedName>
        <fullName evidence="1">Bacterial SCP orthologue domain-containing protein</fullName>
    </recommendedName>
</protein>
<comment type="caution">
    <text evidence="2">The sequence shown here is derived from an EMBL/GenBank/DDBJ whole genome shotgun (WGS) entry which is preliminary data.</text>
</comment>
<reference evidence="2 3" key="1">
    <citation type="journal article" date="2019" name="Int. J. Syst. Evol. Microbiol.">
        <title>The Global Catalogue of Microorganisms (GCM) 10K type strain sequencing project: providing services to taxonomists for standard genome sequencing and annotation.</title>
        <authorList>
            <consortium name="The Broad Institute Genomics Platform"/>
            <consortium name="The Broad Institute Genome Sequencing Center for Infectious Disease"/>
            <person name="Wu L."/>
            <person name="Ma J."/>
        </authorList>
    </citation>
    <scope>NUCLEOTIDE SEQUENCE [LARGE SCALE GENOMIC DNA]</scope>
    <source>
        <strain evidence="2 3">JCM 15572</strain>
    </source>
</reference>
<keyword evidence="3" id="KW-1185">Reference proteome</keyword>
<dbReference type="Gene3D" id="3.30.1050.40">
    <property type="match status" value="1"/>
</dbReference>
<organism evidence="2 3">
    <name type="scientific">Kribbella hippodromi</name>
    <dbReference type="NCBI Taxonomy" id="434347"/>
    <lineage>
        <taxon>Bacteria</taxon>
        <taxon>Bacillati</taxon>
        <taxon>Actinomycetota</taxon>
        <taxon>Actinomycetes</taxon>
        <taxon>Propionibacteriales</taxon>
        <taxon>Kribbellaceae</taxon>
        <taxon>Kribbella</taxon>
    </lineage>
</organism>
<gene>
    <name evidence="2" type="ORF">GCM10009804_51720</name>
</gene>
<name>A0ABN2DWY9_9ACTN</name>
<feature type="domain" description="Bacterial SCP orthologue" evidence="1">
    <location>
        <begin position="76"/>
        <end position="168"/>
    </location>
</feature>
<evidence type="ECO:0000313" key="3">
    <source>
        <dbReference type="Proteomes" id="UP001501705"/>
    </source>
</evidence>
<dbReference type="Pfam" id="PF17844">
    <property type="entry name" value="SCP_3"/>
    <property type="match status" value="1"/>
</dbReference>
<evidence type="ECO:0000313" key="2">
    <source>
        <dbReference type="EMBL" id="GAA1589185.1"/>
    </source>
</evidence>
<dbReference type="EMBL" id="BAAAPH010000018">
    <property type="protein sequence ID" value="GAA1589185.1"/>
    <property type="molecule type" value="Genomic_DNA"/>
</dbReference>
<proteinExistence type="predicted"/>